<evidence type="ECO:0000313" key="2">
    <source>
        <dbReference type="Proteomes" id="UP000607653"/>
    </source>
</evidence>
<sequence>MSTTNRSTMSMPRTQTTTLVATPLRGRYDLRWKSVMVPAAFVVGWSRLPPDLRRSVFVATAVGDDGSLLSGTELSEK</sequence>
<organism evidence="1 2">
    <name type="scientific">Nelumbo nucifera</name>
    <name type="common">Sacred lotus</name>
    <dbReference type="NCBI Taxonomy" id="4432"/>
    <lineage>
        <taxon>Eukaryota</taxon>
        <taxon>Viridiplantae</taxon>
        <taxon>Streptophyta</taxon>
        <taxon>Embryophyta</taxon>
        <taxon>Tracheophyta</taxon>
        <taxon>Spermatophyta</taxon>
        <taxon>Magnoliopsida</taxon>
        <taxon>Proteales</taxon>
        <taxon>Nelumbonaceae</taxon>
        <taxon>Nelumbo</taxon>
    </lineage>
</organism>
<gene>
    <name evidence="1" type="ORF">HUJ06_026744</name>
</gene>
<name>A0A822XY49_NELNU</name>
<dbReference type="Proteomes" id="UP000607653">
    <property type="component" value="Unassembled WGS sequence"/>
</dbReference>
<comment type="caution">
    <text evidence="1">The sequence shown here is derived from an EMBL/GenBank/DDBJ whole genome shotgun (WGS) entry which is preliminary data.</text>
</comment>
<accession>A0A822XY49</accession>
<reference evidence="1 2" key="1">
    <citation type="journal article" date="2020" name="Mol. Biol. Evol.">
        <title>Distinct Expression and Methylation Patterns for Genes with Different Fates following a Single Whole-Genome Duplication in Flowering Plants.</title>
        <authorList>
            <person name="Shi T."/>
            <person name="Rahmani R.S."/>
            <person name="Gugger P.F."/>
            <person name="Wang M."/>
            <person name="Li H."/>
            <person name="Zhang Y."/>
            <person name="Li Z."/>
            <person name="Wang Q."/>
            <person name="Van de Peer Y."/>
            <person name="Marchal K."/>
            <person name="Chen J."/>
        </authorList>
    </citation>
    <scope>NUCLEOTIDE SEQUENCE [LARGE SCALE GENOMIC DNA]</scope>
    <source>
        <tissue evidence="1">Leaf</tissue>
    </source>
</reference>
<proteinExistence type="predicted"/>
<dbReference type="EMBL" id="DUZY01000001">
    <property type="protein sequence ID" value="DAD25280.1"/>
    <property type="molecule type" value="Genomic_DNA"/>
</dbReference>
<protein>
    <submittedName>
        <fullName evidence="1">Uncharacterized protein</fullName>
    </submittedName>
</protein>
<dbReference type="AlphaFoldDB" id="A0A822XY49"/>
<evidence type="ECO:0000313" key="1">
    <source>
        <dbReference type="EMBL" id="DAD25280.1"/>
    </source>
</evidence>
<keyword evidence="2" id="KW-1185">Reference proteome</keyword>